<keyword evidence="3" id="KW-1185">Reference proteome</keyword>
<accession>A0A0N1JTC0</accession>
<protein>
    <submittedName>
        <fullName evidence="2">Calcium/calmodulin dependent protein kinase II Association</fullName>
    </submittedName>
</protein>
<keyword evidence="2" id="KW-0808">Transferase</keyword>
<dbReference type="STRING" id="857265.WG78_06400"/>
<dbReference type="InterPro" id="IPR032710">
    <property type="entry name" value="NTF2-like_dom_sf"/>
</dbReference>
<dbReference type="OrthoDB" id="9812295at2"/>
<organism evidence="2 3">
    <name type="scientific">Amantichitinum ursilacus</name>
    <dbReference type="NCBI Taxonomy" id="857265"/>
    <lineage>
        <taxon>Bacteria</taxon>
        <taxon>Pseudomonadati</taxon>
        <taxon>Pseudomonadota</taxon>
        <taxon>Betaproteobacteria</taxon>
        <taxon>Neisseriales</taxon>
        <taxon>Chitinibacteraceae</taxon>
        <taxon>Amantichitinum</taxon>
    </lineage>
</organism>
<gene>
    <name evidence="2" type="ORF">WG78_06400</name>
</gene>
<dbReference type="SUPFAM" id="SSF54427">
    <property type="entry name" value="NTF2-like"/>
    <property type="match status" value="1"/>
</dbReference>
<evidence type="ECO:0000259" key="1">
    <source>
        <dbReference type="Pfam" id="PF13474"/>
    </source>
</evidence>
<dbReference type="Gene3D" id="3.10.450.50">
    <property type="match status" value="1"/>
</dbReference>
<dbReference type="EMBL" id="LAQT01000003">
    <property type="protein sequence ID" value="KPC54258.1"/>
    <property type="molecule type" value="Genomic_DNA"/>
</dbReference>
<dbReference type="NCBIfam" id="TIGR02246">
    <property type="entry name" value="SgcJ/EcaC family oxidoreductase"/>
    <property type="match status" value="1"/>
</dbReference>
<comment type="caution">
    <text evidence="2">The sequence shown here is derived from an EMBL/GenBank/DDBJ whole genome shotgun (WGS) entry which is preliminary data.</text>
</comment>
<proteinExistence type="predicted"/>
<sequence>MTTLDPAIQHVFDTYSSSVYAKDEAAFLALYDADVHVFDMWGQWEYRGLEAWRGMVSNWFGGVGEVRVVAEFAQIEVSVHGDFALAHAILTFKGVGPDGTELRQMNNRMTLALQRKDAVWKIIHEHTSAPADFETGKLILNRQVG</sequence>
<dbReference type="GO" id="GO:0016301">
    <property type="term" value="F:kinase activity"/>
    <property type="evidence" value="ECO:0007669"/>
    <property type="project" value="UniProtKB-KW"/>
</dbReference>
<dbReference type="InterPro" id="IPR011944">
    <property type="entry name" value="Steroid_delta5-4_isomerase"/>
</dbReference>
<dbReference type="InterPro" id="IPR037401">
    <property type="entry name" value="SnoaL-like"/>
</dbReference>
<dbReference type="Pfam" id="PF13474">
    <property type="entry name" value="SnoaL_3"/>
    <property type="match status" value="1"/>
</dbReference>
<keyword evidence="2" id="KW-0418">Kinase</keyword>
<dbReference type="Proteomes" id="UP000037939">
    <property type="component" value="Unassembled WGS sequence"/>
</dbReference>
<dbReference type="RefSeq" id="WP_053936946.1">
    <property type="nucleotide sequence ID" value="NZ_LAQT01000003.1"/>
</dbReference>
<name>A0A0N1JTC0_9NEIS</name>
<dbReference type="AlphaFoldDB" id="A0A0N1JTC0"/>
<feature type="domain" description="SnoaL-like" evidence="1">
    <location>
        <begin position="8"/>
        <end position="131"/>
    </location>
</feature>
<evidence type="ECO:0000313" key="2">
    <source>
        <dbReference type="EMBL" id="KPC54258.1"/>
    </source>
</evidence>
<reference evidence="2 3" key="1">
    <citation type="submission" date="2015-07" db="EMBL/GenBank/DDBJ databases">
        <title>Draft genome sequence of the Amantichitinum ursilacus IGB-41, a new chitin-degrading bacterium.</title>
        <authorList>
            <person name="Kirstahler P."/>
            <person name="Guenther M."/>
            <person name="Grumaz C."/>
            <person name="Rupp S."/>
            <person name="Zibek S."/>
            <person name="Sohn K."/>
        </authorList>
    </citation>
    <scope>NUCLEOTIDE SEQUENCE [LARGE SCALE GENOMIC DNA]</scope>
    <source>
        <strain evidence="2 3">IGB-41</strain>
    </source>
</reference>
<evidence type="ECO:0000313" key="3">
    <source>
        <dbReference type="Proteomes" id="UP000037939"/>
    </source>
</evidence>